<accession>A0A552IEJ4</accession>
<proteinExistence type="predicted"/>
<comment type="caution">
    <text evidence="1">The sequence shown here is derived from an EMBL/GenBank/DDBJ whole genome shotgun (WGS) entry which is preliminary data.</text>
</comment>
<sequence>MKGIQYIVDETGEKTAVVIDLKEWGQLWNEFYQNLLVRSPANEDWINRSPFREKLDQALPWNANHPPQLSYLESLESKLENHDDFSARFIQFTQK</sequence>
<evidence type="ECO:0000313" key="1">
    <source>
        <dbReference type="EMBL" id="TRU81877.1"/>
    </source>
</evidence>
<dbReference type="EMBL" id="SFAV01000323">
    <property type="protein sequence ID" value="TRU81877.1"/>
    <property type="molecule type" value="Genomic_DNA"/>
</dbReference>
<evidence type="ECO:0000313" key="2">
    <source>
        <dbReference type="Proteomes" id="UP000319191"/>
    </source>
</evidence>
<reference evidence="1 2" key="1">
    <citation type="submission" date="2019-01" db="EMBL/GenBank/DDBJ databases">
        <title>Coherence of Microcystis species and biogeography revealed through population genomics.</title>
        <authorList>
            <person name="Perez-Carrascal O.M."/>
            <person name="Terrat Y."/>
            <person name="Giani A."/>
            <person name="Fortin N."/>
            <person name="Tromas N."/>
            <person name="Shapiro B.J."/>
        </authorList>
    </citation>
    <scope>NUCLEOTIDE SEQUENCE [LARGE SCALE GENOMIC DNA]</scope>
    <source>
        <strain evidence="1">Mn_MB_F_20050700_S1D</strain>
    </source>
</reference>
<protein>
    <submittedName>
        <fullName evidence="1">Uncharacterized protein</fullName>
    </submittedName>
</protein>
<dbReference type="Proteomes" id="UP000319191">
    <property type="component" value="Unassembled WGS sequence"/>
</dbReference>
<name>A0A552IEJ4_9CHRO</name>
<organism evidence="1 2">
    <name type="scientific">Microcystis novacekii Mn_MB_F_20050700_S1D</name>
    <dbReference type="NCBI Taxonomy" id="2486266"/>
    <lineage>
        <taxon>Bacteria</taxon>
        <taxon>Bacillati</taxon>
        <taxon>Cyanobacteriota</taxon>
        <taxon>Cyanophyceae</taxon>
        <taxon>Oscillatoriophycideae</taxon>
        <taxon>Chroococcales</taxon>
        <taxon>Microcystaceae</taxon>
        <taxon>Microcystis</taxon>
    </lineage>
</organism>
<dbReference type="AlphaFoldDB" id="A0A552IEJ4"/>
<gene>
    <name evidence="1" type="ORF">EWV54_23045</name>
</gene>